<dbReference type="InterPro" id="IPR043917">
    <property type="entry name" value="DUF5753"/>
</dbReference>
<name>A0A918TCG7_STRCJ</name>
<proteinExistence type="predicted"/>
<dbReference type="AlphaFoldDB" id="A0A918TCG7"/>
<protein>
    <submittedName>
        <fullName evidence="2">Transcriptional regulator</fullName>
    </submittedName>
</protein>
<sequence>MAQYGQQYVAKVEAGERLASPEFAKACDGVFGTPGTFARLRQRVAQRGYPEWFVPYVRLEERATVVLDYSTNLIMGMLQTADYAHAVFRAAHPRDDLEVTAERVERRLKRRHVMERESPPLLWVVLDESCLRRMVGSEEVMCEQLAHLLDAGQSPHVTLQVLPFGSRAPASHLDFNVMSFGGEEPDVLYVEDPVSGQVIDSPGTVADANATYDRLRADALSPKASLVLIRKVMEEWKA</sequence>
<comment type="caution">
    <text evidence="2">The sequence shown here is derived from an EMBL/GenBank/DDBJ whole genome shotgun (WGS) entry which is preliminary data.</text>
</comment>
<feature type="domain" description="DUF5753" evidence="1">
    <location>
        <begin position="56"/>
        <end position="231"/>
    </location>
</feature>
<accession>A0A918TCG7</accession>
<reference evidence="2" key="1">
    <citation type="journal article" date="2014" name="Int. J. Syst. Evol. Microbiol.">
        <title>Complete genome sequence of Corynebacterium casei LMG S-19264T (=DSM 44701T), isolated from a smear-ripened cheese.</title>
        <authorList>
            <consortium name="US DOE Joint Genome Institute (JGI-PGF)"/>
            <person name="Walter F."/>
            <person name="Albersmeier A."/>
            <person name="Kalinowski J."/>
            <person name="Ruckert C."/>
        </authorList>
    </citation>
    <scope>NUCLEOTIDE SEQUENCE</scope>
    <source>
        <strain evidence="2">JCM 4633</strain>
    </source>
</reference>
<evidence type="ECO:0000259" key="1">
    <source>
        <dbReference type="Pfam" id="PF19054"/>
    </source>
</evidence>
<evidence type="ECO:0000313" key="3">
    <source>
        <dbReference type="Proteomes" id="UP000646244"/>
    </source>
</evidence>
<gene>
    <name evidence="2" type="ORF">GCM10010507_14540</name>
</gene>
<dbReference type="Pfam" id="PF19054">
    <property type="entry name" value="DUF5753"/>
    <property type="match status" value="1"/>
</dbReference>
<organism evidence="2 3">
    <name type="scientific">Streptomyces cinnamoneus</name>
    <name type="common">Streptoverticillium cinnamoneum</name>
    <dbReference type="NCBI Taxonomy" id="53446"/>
    <lineage>
        <taxon>Bacteria</taxon>
        <taxon>Bacillati</taxon>
        <taxon>Actinomycetota</taxon>
        <taxon>Actinomycetes</taxon>
        <taxon>Kitasatosporales</taxon>
        <taxon>Streptomycetaceae</taxon>
        <taxon>Streptomyces</taxon>
        <taxon>Streptomyces cinnamoneus group</taxon>
    </lineage>
</organism>
<dbReference type="Proteomes" id="UP000646244">
    <property type="component" value="Unassembled WGS sequence"/>
</dbReference>
<dbReference type="RefSeq" id="WP_308432083.1">
    <property type="nucleotide sequence ID" value="NZ_BMVB01000004.1"/>
</dbReference>
<reference evidence="2" key="2">
    <citation type="submission" date="2020-09" db="EMBL/GenBank/DDBJ databases">
        <authorList>
            <person name="Sun Q."/>
            <person name="Ohkuma M."/>
        </authorList>
    </citation>
    <scope>NUCLEOTIDE SEQUENCE</scope>
    <source>
        <strain evidence="2">JCM 4633</strain>
    </source>
</reference>
<dbReference type="EMBL" id="BMVB01000004">
    <property type="protein sequence ID" value="GHC41339.1"/>
    <property type="molecule type" value="Genomic_DNA"/>
</dbReference>
<evidence type="ECO:0000313" key="2">
    <source>
        <dbReference type="EMBL" id="GHC41339.1"/>
    </source>
</evidence>